<gene>
    <name evidence="1" type="ORF">ACFFRN_32335</name>
</gene>
<dbReference type="Gene3D" id="3.40.462.20">
    <property type="match status" value="1"/>
</dbReference>
<dbReference type="RefSeq" id="WP_346116898.1">
    <property type="nucleotide sequence ID" value="NZ_BAAAXC010000004.1"/>
</dbReference>
<comment type="caution">
    <text evidence="1">The sequence shown here is derived from an EMBL/GenBank/DDBJ whole genome shotgun (WGS) entry which is preliminary data.</text>
</comment>
<accession>A0ABV5Q753</accession>
<organism evidence="1 2">
    <name type="scientific">Nonomuraea roseola</name>
    <dbReference type="NCBI Taxonomy" id="46179"/>
    <lineage>
        <taxon>Bacteria</taxon>
        <taxon>Bacillati</taxon>
        <taxon>Actinomycetota</taxon>
        <taxon>Actinomycetes</taxon>
        <taxon>Streptosporangiales</taxon>
        <taxon>Streptosporangiaceae</taxon>
        <taxon>Nonomuraea</taxon>
    </lineage>
</organism>
<keyword evidence="2" id="KW-1185">Reference proteome</keyword>
<evidence type="ECO:0000313" key="2">
    <source>
        <dbReference type="Proteomes" id="UP001589646"/>
    </source>
</evidence>
<dbReference type="EMBL" id="JBHMCE010000010">
    <property type="protein sequence ID" value="MFB9531312.1"/>
    <property type="molecule type" value="Genomic_DNA"/>
</dbReference>
<proteinExistence type="predicted"/>
<reference evidence="1 2" key="1">
    <citation type="submission" date="2024-09" db="EMBL/GenBank/DDBJ databases">
        <authorList>
            <person name="Sun Q."/>
            <person name="Mori K."/>
        </authorList>
    </citation>
    <scope>NUCLEOTIDE SEQUENCE [LARGE SCALE GENOMIC DNA]</scope>
    <source>
        <strain evidence="1 2">JCM 3323</strain>
    </source>
</reference>
<name>A0ABV5Q753_9ACTN</name>
<protein>
    <submittedName>
        <fullName evidence="1">Uncharacterized protein</fullName>
    </submittedName>
</protein>
<dbReference type="Proteomes" id="UP001589646">
    <property type="component" value="Unassembled WGS sequence"/>
</dbReference>
<evidence type="ECO:0000313" key="1">
    <source>
        <dbReference type="EMBL" id="MFB9531312.1"/>
    </source>
</evidence>
<sequence length="87" mass="9779">MSAPPAPFVPEQHCFRPGHALILAGFDAPERHEALLARLRAEREPLFEFVSPMPYTQLQSMLDESAPWGILAYDPGNLFHLNANIRP</sequence>